<accession>A0AAE0CCR6</accession>
<dbReference type="AlphaFoldDB" id="A0AAE0CCR6"/>
<name>A0AAE0CCR6_9CHLO</name>
<dbReference type="Proteomes" id="UP001190700">
    <property type="component" value="Unassembled WGS sequence"/>
</dbReference>
<sequence length="386" mass="42664">MRKGRRRSSLGWGEWGSIGGWGPEGGGVGPVAWVEGSSAGTKKGAAQLIEERCTCFLHGEWEGLYGEAPEDRRLEQTLELDRKVFDDVMRNVPRASGTGSSQWRWEHLWAVHVSGGRNALLETFATRSRQTLDFGWGMQYQVKGGHRAGGPDGTALLAAPLQKVLERVQREHPNVTVFAYLDGAFFMGPSIATALAYGTSMGEAAAIGLAVQPMQSAAFWSEGDASCFTDGMPGCAAKMMPEAAEEHARRIIEVWRDLLFGGGLTWHSYEFATLWALARRHGDPNPDCGEEARQEEVERFDLMGRDWEDVIEDQYYATQPGQDGQVEGHKGLWALDVGSPVWLGLRRHGNGTSCEGHGEACRDSGFPSLRRLLQAWRRRYPESQTH</sequence>
<evidence type="ECO:0000313" key="2">
    <source>
        <dbReference type="Proteomes" id="UP001190700"/>
    </source>
</evidence>
<protein>
    <submittedName>
        <fullName evidence="1">Uncharacterized protein</fullName>
    </submittedName>
</protein>
<evidence type="ECO:0000313" key="1">
    <source>
        <dbReference type="EMBL" id="KAK3251914.1"/>
    </source>
</evidence>
<gene>
    <name evidence="1" type="ORF">CYMTET_38771</name>
</gene>
<keyword evidence="2" id="KW-1185">Reference proteome</keyword>
<dbReference type="EMBL" id="LGRX02025758">
    <property type="protein sequence ID" value="KAK3251914.1"/>
    <property type="molecule type" value="Genomic_DNA"/>
</dbReference>
<comment type="caution">
    <text evidence="1">The sequence shown here is derived from an EMBL/GenBank/DDBJ whole genome shotgun (WGS) entry which is preliminary data.</text>
</comment>
<reference evidence="1 2" key="1">
    <citation type="journal article" date="2015" name="Genome Biol. Evol.">
        <title>Comparative Genomics of a Bacterivorous Green Alga Reveals Evolutionary Causalities and Consequences of Phago-Mixotrophic Mode of Nutrition.</title>
        <authorList>
            <person name="Burns J.A."/>
            <person name="Paasch A."/>
            <person name="Narechania A."/>
            <person name="Kim E."/>
        </authorList>
    </citation>
    <scope>NUCLEOTIDE SEQUENCE [LARGE SCALE GENOMIC DNA]</scope>
    <source>
        <strain evidence="1 2">PLY_AMNH</strain>
    </source>
</reference>
<proteinExistence type="predicted"/>
<organism evidence="1 2">
    <name type="scientific">Cymbomonas tetramitiformis</name>
    <dbReference type="NCBI Taxonomy" id="36881"/>
    <lineage>
        <taxon>Eukaryota</taxon>
        <taxon>Viridiplantae</taxon>
        <taxon>Chlorophyta</taxon>
        <taxon>Pyramimonadophyceae</taxon>
        <taxon>Pyramimonadales</taxon>
        <taxon>Pyramimonadaceae</taxon>
        <taxon>Cymbomonas</taxon>
    </lineage>
</organism>